<dbReference type="Gene3D" id="1.10.1330.10">
    <property type="entry name" value="Dockerin domain"/>
    <property type="match status" value="1"/>
</dbReference>
<dbReference type="GO" id="GO:0000272">
    <property type="term" value="P:polysaccharide catabolic process"/>
    <property type="evidence" value="ECO:0007669"/>
    <property type="project" value="InterPro"/>
</dbReference>
<dbReference type="InterPro" id="IPR036249">
    <property type="entry name" value="Thioredoxin-like_sf"/>
</dbReference>
<dbReference type="InterPro" id="IPR036439">
    <property type="entry name" value="Dockerin_dom_sf"/>
</dbReference>
<dbReference type="Proteomes" id="UP000319004">
    <property type="component" value="Chromosome"/>
</dbReference>
<dbReference type="GO" id="GO:0003755">
    <property type="term" value="F:peptidyl-prolyl cis-trans isomerase activity"/>
    <property type="evidence" value="ECO:0007669"/>
    <property type="project" value="UniProtKB-KW"/>
</dbReference>
<dbReference type="PRINTS" id="PR00153">
    <property type="entry name" value="CSAPPISMRASE"/>
</dbReference>
<keyword evidence="2" id="KW-0697">Rotamase</keyword>
<dbReference type="SUPFAM" id="SSF63446">
    <property type="entry name" value="Type I dockerin domain"/>
    <property type="match status" value="1"/>
</dbReference>
<reference evidence="5 6" key="1">
    <citation type="submission" date="2019-03" db="EMBL/GenBank/DDBJ databases">
        <title>Deep-cultivation of Planctomycetes and their phenomic and genomic characterization uncovers novel biology.</title>
        <authorList>
            <person name="Wiegand S."/>
            <person name="Jogler M."/>
            <person name="Boedeker C."/>
            <person name="Pinto D."/>
            <person name="Vollmers J."/>
            <person name="Rivas-Marin E."/>
            <person name="Kohn T."/>
            <person name="Peeters S.H."/>
            <person name="Heuer A."/>
            <person name="Rast P."/>
            <person name="Oberbeckmann S."/>
            <person name="Bunk B."/>
            <person name="Jeske O."/>
            <person name="Meyerdierks A."/>
            <person name="Storesund J.E."/>
            <person name="Kallscheuer N."/>
            <person name="Luecker S."/>
            <person name="Lage O.M."/>
            <person name="Pohl T."/>
            <person name="Merkel B.J."/>
            <person name="Hornburger P."/>
            <person name="Mueller R.-W."/>
            <person name="Bruemmer F."/>
            <person name="Labrenz M."/>
            <person name="Spormann A.M."/>
            <person name="Op den Camp H."/>
            <person name="Overmann J."/>
            <person name="Amann R."/>
            <person name="Jetten M.S.M."/>
            <person name="Mascher T."/>
            <person name="Medema M.H."/>
            <person name="Devos D.P."/>
            <person name="Kaster A.-K."/>
            <person name="Ovreas L."/>
            <person name="Rohde M."/>
            <person name="Galperin M.Y."/>
            <person name="Jogler C."/>
        </authorList>
    </citation>
    <scope>NUCLEOTIDE SEQUENCE [LARGE SCALE GENOMIC DNA]</scope>
    <source>
        <strain evidence="5 6">Enr13</strain>
    </source>
</reference>
<keyword evidence="3 5" id="KW-0413">Isomerase</keyword>
<name>A0A518I280_9BACT</name>
<protein>
    <recommendedName>
        <fullName evidence="1">peptidylprolyl isomerase</fullName>
        <ecNumber evidence="1">5.2.1.8</ecNumber>
    </recommendedName>
</protein>
<feature type="domain" description="PPIase cyclophilin-type" evidence="4">
    <location>
        <begin position="206"/>
        <end position="358"/>
    </location>
</feature>
<dbReference type="PANTHER" id="PTHR45625:SF4">
    <property type="entry name" value="PEPTIDYLPROLYL ISOMERASE DOMAIN AND WD REPEAT-CONTAINING PROTEIN 1"/>
    <property type="match status" value="1"/>
</dbReference>
<dbReference type="PANTHER" id="PTHR45625">
    <property type="entry name" value="PEPTIDYL-PROLYL CIS-TRANS ISOMERASE-RELATED"/>
    <property type="match status" value="1"/>
</dbReference>
<sequence>MQYTLPPSTEHSRFRHRRLRVEQLEGRRLLAAQPISEREHSAADVAHAPRTTGDAVMEQNLVQFAKDLASAGVVLYSAAWCPACTLQAELFEDGANELPFVEMTNPDRSISQAGIDQAITAYPTWEFPDGSRAIGIQPLAELSRRSGVPIPTAGGPVFETIGDQTVSIGSPLHVPIDAYDPDGGPLTVTISVADPDLLDAQVIAGNRSIRIDLETYGDLVFELFEQRAPVASGRIIELAESGFYDGIDFHRVVDDFVIQAGDPTGIGNGGSTLADFDDDYHPELQHNRTGVLSFAKASDDTNNSQFFVTEGPLRFLDFNYSVFGQLVEGEAVREAISEHAVNPTDRPTSDITIETVEVFTDDENSVVMLKPTGNATGRTNVTVTVTNQLGATFSVTFAVQVSQDNHNSQPFLNPIAVAESYPNNQAATLQITSTDIEGDAVNYSAEVIGGSRNATATINDDGRLTVMPRHGYSGTVDIVVMVRPGSGVLGNSRDDRDSQRITLNFEQAFQPSTPINFITIDPTDRLHTIPASNQYTAVIFRAVEDTLLSLHPIGTVSLDETVAVLNGEHFAIGRHDEGVTTASLRAGGLYAILFDPQRIDRLFSFQSTNGPQFFSTETLTNLFQPTDANADGQTTPRDVLAIVNAIARRQSAEGEPGRSETPFLDTNGDGRITPRDALYVLNDLARQQTAVIPTEPPVLVRNRSMELIDCVITDYLTDDDDDDVLEPLHATVSASQRWLTVDAKSQL</sequence>
<dbReference type="OrthoDB" id="270889at2"/>
<dbReference type="EMBL" id="CP037423">
    <property type="protein sequence ID" value="QDV47215.1"/>
    <property type="molecule type" value="Genomic_DNA"/>
</dbReference>
<dbReference type="SUPFAM" id="SSF52833">
    <property type="entry name" value="Thioredoxin-like"/>
    <property type="match status" value="1"/>
</dbReference>
<evidence type="ECO:0000259" key="4">
    <source>
        <dbReference type="PROSITE" id="PS50072"/>
    </source>
</evidence>
<evidence type="ECO:0000256" key="2">
    <source>
        <dbReference type="ARBA" id="ARBA00023110"/>
    </source>
</evidence>
<evidence type="ECO:0000256" key="1">
    <source>
        <dbReference type="ARBA" id="ARBA00013194"/>
    </source>
</evidence>
<evidence type="ECO:0000313" key="6">
    <source>
        <dbReference type="Proteomes" id="UP000319004"/>
    </source>
</evidence>
<dbReference type="CDD" id="cd00317">
    <property type="entry name" value="cyclophilin"/>
    <property type="match status" value="1"/>
</dbReference>
<proteinExistence type="predicted"/>
<dbReference type="InterPro" id="IPR002130">
    <property type="entry name" value="Cyclophilin-type_PPIase_dom"/>
</dbReference>
<dbReference type="Pfam" id="PF00160">
    <property type="entry name" value="Pro_isomerase"/>
    <property type="match status" value="1"/>
</dbReference>
<dbReference type="KEGG" id="snep:Enr13x_71240"/>
<dbReference type="GO" id="GO:0004553">
    <property type="term" value="F:hydrolase activity, hydrolyzing O-glycosyl compounds"/>
    <property type="evidence" value="ECO:0007669"/>
    <property type="project" value="InterPro"/>
</dbReference>
<dbReference type="RefSeq" id="WP_145391328.1">
    <property type="nucleotide sequence ID" value="NZ_CP037423.1"/>
</dbReference>
<dbReference type="InterPro" id="IPR044666">
    <property type="entry name" value="Cyclophilin_A-like"/>
</dbReference>
<dbReference type="PROSITE" id="PS50072">
    <property type="entry name" value="CSA_PPIASE_2"/>
    <property type="match status" value="1"/>
</dbReference>
<evidence type="ECO:0000313" key="5">
    <source>
        <dbReference type="EMBL" id="QDV47215.1"/>
    </source>
</evidence>
<dbReference type="AlphaFoldDB" id="A0A518I280"/>
<evidence type="ECO:0000256" key="3">
    <source>
        <dbReference type="ARBA" id="ARBA00023235"/>
    </source>
</evidence>
<dbReference type="Pfam" id="PF17963">
    <property type="entry name" value="Big_9"/>
    <property type="match status" value="1"/>
</dbReference>
<dbReference type="InterPro" id="IPR002105">
    <property type="entry name" value="Dockerin_1_rpt"/>
</dbReference>
<dbReference type="Pfam" id="PF00404">
    <property type="entry name" value="Dockerin_1"/>
    <property type="match status" value="1"/>
</dbReference>
<keyword evidence="6" id="KW-1185">Reference proteome</keyword>
<dbReference type="EC" id="5.2.1.8" evidence="1"/>
<dbReference type="Gene3D" id="3.40.30.10">
    <property type="entry name" value="Glutaredoxin"/>
    <property type="match status" value="1"/>
</dbReference>
<dbReference type="SUPFAM" id="SSF50891">
    <property type="entry name" value="Cyclophilin-like"/>
    <property type="match status" value="1"/>
</dbReference>
<dbReference type="Gene3D" id="2.40.100.10">
    <property type="entry name" value="Cyclophilin-like"/>
    <property type="match status" value="1"/>
</dbReference>
<gene>
    <name evidence="5" type="ORF">Enr13x_71240</name>
</gene>
<dbReference type="InterPro" id="IPR029000">
    <property type="entry name" value="Cyclophilin-like_dom_sf"/>
</dbReference>
<accession>A0A518I280</accession>
<organism evidence="5 6">
    <name type="scientific">Stieleria neptunia</name>
    <dbReference type="NCBI Taxonomy" id="2527979"/>
    <lineage>
        <taxon>Bacteria</taxon>
        <taxon>Pseudomonadati</taxon>
        <taxon>Planctomycetota</taxon>
        <taxon>Planctomycetia</taxon>
        <taxon>Pirellulales</taxon>
        <taxon>Pirellulaceae</taxon>
        <taxon>Stieleria</taxon>
    </lineage>
</organism>